<protein>
    <recommendedName>
        <fullName evidence="1">Polymerase beta nucleotidyltransferase domain-containing protein</fullName>
    </recommendedName>
</protein>
<organism evidence="2 3">
    <name type="scientific">Candidatus Giovannonibacteria bacterium RIFCSPHIGHO2_01_FULL_45_23</name>
    <dbReference type="NCBI Taxonomy" id="1798325"/>
    <lineage>
        <taxon>Bacteria</taxon>
        <taxon>Candidatus Giovannoniibacteriota</taxon>
    </lineage>
</organism>
<dbReference type="Pfam" id="PF18765">
    <property type="entry name" value="Polbeta"/>
    <property type="match status" value="1"/>
</dbReference>
<gene>
    <name evidence="2" type="ORF">A2834_02220</name>
</gene>
<dbReference type="EMBL" id="MFHD01000022">
    <property type="protein sequence ID" value="OGF62146.1"/>
    <property type="molecule type" value="Genomic_DNA"/>
</dbReference>
<dbReference type="Gene3D" id="3.30.460.10">
    <property type="entry name" value="Beta Polymerase, domain 2"/>
    <property type="match status" value="1"/>
</dbReference>
<dbReference type="AlphaFoldDB" id="A0A1F5VFE8"/>
<comment type="caution">
    <text evidence="2">The sequence shown here is derived from an EMBL/GenBank/DDBJ whole genome shotgun (WGS) entry which is preliminary data.</text>
</comment>
<accession>A0A1F5VFE8</accession>
<evidence type="ECO:0000313" key="3">
    <source>
        <dbReference type="Proteomes" id="UP000179251"/>
    </source>
</evidence>
<dbReference type="SUPFAM" id="SSF81301">
    <property type="entry name" value="Nucleotidyltransferase"/>
    <property type="match status" value="1"/>
</dbReference>
<feature type="domain" description="Polymerase beta nucleotidyltransferase" evidence="1">
    <location>
        <begin position="15"/>
        <end position="99"/>
    </location>
</feature>
<evidence type="ECO:0000313" key="2">
    <source>
        <dbReference type="EMBL" id="OGF62146.1"/>
    </source>
</evidence>
<reference evidence="2 3" key="1">
    <citation type="journal article" date="2016" name="Nat. Commun.">
        <title>Thousands of microbial genomes shed light on interconnected biogeochemical processes in an aquifer system.</title>
        <authorList>
            <person name="Anantharaman K."/>
            <person name="Brown C.T."/>
            <person name="Hug L.A."/>
            <person name="Sharon I."/>
            <person name="Castelle C.J."/>
            <person name="Probst A.J."/>
            <person name="Thomas B.C."/>
            <person name="Singh A."/>
            <person name="Wilkins M.J."/>
            <person name="Karaoz U."/>
            <person name="Brodie E.L."/>
            <person name="Williams K.H."/>
            <person name="Hubbard S.S."/>
            <person name="Banfield J.F."/>
        </authorList>
    </citation>
    <scope>NUCLEOTIDE SEQUENCE [LARGE SCALE GENOMIC DNA]</scope>
</reference>
<dbReference type="Proteomes" id="UP000179251">
    <property type="component" value="Unassembled WGS sequence"/>
</dbReference>
<dbReference type="InterPro" id="IPR043519">
    <property type="entry name" value="NT_sf"/>
</dbReference>
<name>A0A1F5VFE8_9BACT</name>
<dbReference type="InterPro" id="IPR041633">
    <property type="entry name" value="Polbeta"/>
</dbReference>
<dbReference type="STRING" id="1798325.A2834_02220"/>
<proteinExistence type="predicted"/>
<sequence>MRLEHYPVEKLKKDIVRIVSKYLDIGKYRVFFFGSRVAGTGTERSDIDIGIDGLKPVPFNTLLNIRSEIGELPVLYKIDVIDFGSASGSFRNVASKKVEFITKVKKQI</sequence>
<evidence type="ECO:0000259" key="1">
    <source>
        <dbReference type="Pfam" id="PF18765"/>
    </source>
</evidence>
<dbReference type="CDD" id="cd05403">
    <property type="entry name" value="NT_KNTase_like"/>
    <property type="match status" value="1"/>
</dbReference>